<accession>A0ABD3UFQ2</accession>
<proteinExistence type="predicted"/>
<feature type="compositionally biased region" description="Basic and acidic residues" evidence="1">
    <location>
        <begin position="57"/>
        <end position="75"/>
    </location>
</feature>
<comment type="caution">
    <text evidence="2">The sequence shown here is derived from an EMBL/GenBank/DDBJ whole genome shotgun (WGS) entry which is preliminary data.</text>
</comment>
<evidence type="ECO:0000313" key="3">
    <source>
        <dbReference type="Proteomes" id="UP001634394"/>
    </source>
</evidence>
<keyword evidence="3" id="KW-1185">Reference proteome</keyword>
<feature type="region of interest" description="Disordered" evidence="1">
    <location>
        <begin position="57"/>
        <end position="99"/>
    </location>
</feature>
<dbReference type="AlphaFoldDB" id="A0ABD3UFQ2"/>
<evidence type="ECO:0000256" key="1">
    <source>
        <dbReference type="SAM" id="MobiDB-lite"/>
    </source>
</evidence>
<organism evidence="2 3">
    <name type="scientific">Sinanodonta woodiana</name>
    <name type="common">Chinese pond mussel</name>
    <name type="synonym">Anodonta woodiana</name>
    <dbReference type="NCBI Taxonomy" id="1069815"/>
    <lineage>
        <taxon>Eukaryota</taxon>
        <taxon>Metazoa</taxon>
        <taxon>Spiralia</taxon>
        <taxon>Lophotrochozoa</taxon>
        <taxon>Mollusca</taxon>
        <taxon>Bivalvia</taxon>
        <taxon>Autobranchia</taxon>
        <taxon>Heteroconchia</taxon>
        <taxon>Palaeoheterodonta</taxon>
        <taxon>Unionida</taxon>
        <taxon>Unionoidea</taxon>
        <taxon>Unionidae</taxon>
        <taxon>Unioninae</taxon>
        <taxon>Sinanodonta</taxon>
    </lineage>
</organism>
<name>A0ABD3UFQ2_SINWO</name>
<feature type="compositionally biased region" description="Polar residues" evidence="1">
    <location>
        <begin position="76"/>
        <end position="86"/>
    </location>
</feature>
<feature type="region of interest" description="Disordered" evidence="1">
    <location>
        <begin position="149"/>
        <end position="206"/>
    </location>
</feature>
<dbReference type="EMBL" id="JBJQND010000016">
    <property type="protein sequence ID" value="KAL3848327.1"/>
    <property type="molecule type" value="Genomic_DNA"/>
</dbReference>
<protein>
    <submittedName>
        <fullName evidence="2">Uncharacterized protein</fullName>
    </submittedName>
</protein>
<sequence>MYGCVRASSTALVPPVNMTDSMDDLPPPPPPADFNTICLSHVSDEPVPIPVEKKIELFSSKTKEEQPRNKNKKDTTSSMDINNIDLSQVPGYTPITPHTPIWKKDVIEKKNKEKIQEYLESLRKQKEEAEKWKGVPEWKRKLVLEKEKQKVQTVEEKQKEAEAAEAEKKRQTKEAEEKRKEMLRQQEEERRQMEQELQDAPAWKREIMMKRGGAIRNWGDEREEINKEGQH</sequence>
<dbReference type="Proteomes" id="UP001634394">
    <property type="component" value="Unassembled WGS sequence"/>
</dbReference>
<feature type="compositionally biased region" description="Basic and acidic residues" evidence="1">
    <location>
        <begin position="149"/>
        <end position="194"/>
    </location>
</feature>
<reference evidence="2 3" key="1">
    <citation type="submission" date="2024-11" db="EMBL/GenBank/DDBJ databases">
        <title>Chromosome-level genome assembly of the freshwater bivalve Anodonta woodiana.</title>
        <authorList>
            <person name="Chen X."/>
        </authorList>
    </citation>
    <scope>NUCLEOTIDE SEQUENCE [LARGE SCALE GENOMIC DNA]</scope>
    <source>
        <strain evidence="2">MN2024</strain>
        <tissue evidence="2">Gills</tissue>
    </source>
</reference>
<evidence type="ECO:0000313" key="2">
    <source>
        <dbReference type="EMBL" id="KAL3848327.1"/>
    </source>
</evidence>
<gene>
    <name evidence="2" type="ORF">ACJMK2_019195</name>
</gene>